<dbReference type="Proteomes" id="UP000276133">
    <property type="component" value="Unassembled WGS sequence"/>
</dbReference>
<protein>
    <submittedName>
        <fullName evidence="1">Uncharacterized protein</fullName>
    </submittedName>
</protein>
<organism evidence="1 2">
    <name type="scientific">Brachionus plicatilis</name>
    <name type="common">Marine rotifer</name>
    <name type="synonym">Brachionus muelleri</name>
    <dbReference type="NCBI Taxonomy" id="10195"/>
    <lineage>
        <taxon>Eukaryota</taxon>
        <taxon>Metazoa</taxon>
        <taxon>Spiralia</taxon>
        <taxon>Gnathifera</taxon>
        <taxon>Rotifera</taxon>
        <taxon>Eurotatoria</taxon>
        <taxon>Monogononta</taxon>
        <taxon>Pseudotrocha</taxon>
        <taxon>Ploima</taxon>
        <taxon>Brachionidae</taxon>
        <taxon>Brachionus</taxon>
    </lineage>
</organism>
<comment type="caution">
    <text evidence="1">The sequence shown here is derived from an EMBL/GenBank/DDBJ whole genome shotgun (WGS) entry which is preliminary data.</text>
</comment>
<name>A0A3M7QE24_BRAPC</name>
<evidence type="ECO:0000313" key="1">
    <source>
        <dbReference type="EMBL" id="RNA09452.1"/>
    </source>
</evidence>
<accession>A0A3M7QE24</accession>
<sequence length="87" mass="9640">MHNAECTPSKWRFLKILHILPLDSSKPPQKLPGTVKGTFGRRINYLERQKIHQPGENLGDLEIVSKIDELVEGVVDVAVAAVVDAVL</sequence>
<proteinExistence type="predicted"/>
<gene>
    <name evidence="1" type="ORF">BpHYR1_032716</name>
</gene>
<dbReference type="AlphaFoldDB" id="A0A3M7QE24"/>
<evidence type="ECO:0000313" key="2">
    <source>
        <dbReference type="Proteomes" id="UP000276133"/>
    </source>
</evidence>
<dbReference type="EMBL" id="REGN01006466">
    <property type="protein sequence ID" value="RNA09452.1"/>
    <property type="molecule type" value="Genomic_DNA"/>
</dbReference>
<reference evidence="1 2" key="1">
    <citation type="journal article" date="2018" name="Sci. Rep.">
        <title>Genomic signatures of local adaptation to the degree of environmental predictability in rotifers.</title>
        <authorList>
            <person name="Franch-Gras L."/>
            <person name="Hahn C."/>
            <person name="Garcia-Roger E.M."/>
            <person name="Carmona M.J."/>
            <person name="Serra M."/>
            <person name="Gomez A."/>
        </authorList>
    </citation>
    <scope>NUCLEOTIDE SEQUENCE [LARGE SCALE GENOMIC DNA]</scope>
    <source>
        <strain evidence="1">HYR1</strain>
    </source>
</reference>
<keyword evidence="2" id="KW-1185">Reference proteome</keyword>